<evidence type="ECO:0000256" key="4">
    <source>
        <dbReference type="ARBA" id="ARBA00022454"/>
    </source>
</evidence>
<dbReference type="Gene3D" id="2.40.50.140">
    <property type="entry name" value="Nucleic acid-binding proteins"/>
    <property type="match status" value="1"/>
</dbReference>
<evidence type="ECO:0000256" key="6">
    <source>
        <dbReference type="ARBA" id="ARBA00023125"/>
    </source>
</evidence>
<evidence type="ECO:0000256" key="9">
    <source>
        <dbReference type="SAM" id="MobiDB-lite"/>
    </source>
</evidence>
<evidence type="ECO:0000256" key="3">
    <source>
        <dbReference type="ARBA" id="ARBA00017411"/>
    </source>
</evidence>
<evidence type="ECO:0000313" key="12">
    <source>
        <dbReference type="Proteomes" id="UP001222325"/>
    </source>
</evidence>
<dbReference type="GO" id="GO:0005634">
    <property type="term" value="C:nucleus"/>
    <property type="evidence" value="ECO:0007669"/>
    <property type="project" value="UniProtKB-SubCell"/>
</dbReference>
<evidence type="ECO:0000256" key="8">
    <source>
        <dbReference type="ARBA" id="ARBA00030039"/>
    </source>
</evidence>
<dbReference type="GO" id="GO:0000781">
    <property type="term" value="C:chromosome, telomeric region"/>
    <property type="evidence" value="ECO:0007669"/>
    <property type="project" value="UniProtKB-SubCell"/>
</dbReference>
<keyword evidence="12" id="KW-1185">Reference proteome</keyword>
<dbReference type="Pfam" id="PF10451">
    <property type="entry name" value="Stn1"/>
    <property type="match status" value="1"/>
</dbReference>
<gene>
    <name evidence="11" type="ORF">B0H15DRAFT_822053</name>
</gene>
<reference evidence="11" key="1">
    <citation type="submission" date="2023-03" db="EMBL/GenBank/DDBJ databases">
        <title>Massive genome expansion in bonnet fungi (Mycena s.s.) driven by repeated elements and novel gene families across ecological guilds.</title>
        <authorList>
            <consortium name="Lawrence Berkeley National Laboratory"/>
            <person name="Harder C.B."/>
            <person name="Miyauchi S."/>
            <person name="Viragh M."/>
            <person name="Kuo A."/>
            <person name="Thoen E."/>
            <person name="Andreopoulos B."/>
            <person name="Lu D."/>
            <person name="Skrede I."/>
            <person name="Drula E."/>
            <person name="Henrissat B."/>
            <person name="Morin E."/>
            <person name="Kohler A."/>
            <person name="Barry K."/>
            <person name="LaButti K."/>
            <person name="Morin E."/>
            <person name="Salamov A."/>
            <person name="Lipzen A."/>
            <person name="Mereny Z."/>
            <person name="Hegedus B."/>
            <person name="Baldrian P."/>
            <person name="Stursova M."/>
            <person name="Weitz H."/>
            <person name="Taylor A."/>
            <person name="Grigoriev I.V."/>
            <person name="Nagy L.G."/>
            <person name="Martin F."/>
            <person name="Kauserud H."/>
        </authorList>
    </citation>
    <scope>NUCLEOTIDE SEQUENCE</scope>
    <source>
        <strain evidence="11">CBHHK173m</strain>
    </source>
</reference>
<feature type="compositionally biased region" description="Basic and acidic residues" evidence="9">
    <location>
        <begin position="249"/>
        <end position="262"/>
    </location>
</feature>
<dbReference type="EMBL" id="JARJCN010000008">
    <property type="protein sequence ID" value="KAJ7098754.1"/>
    <property type="molecule type" value="Genomic_DNA"/>
</dbReference>
<evidence type="ECO:0000313" key="11">
    <source>
        <dbReference type="EMBL" id="KAJ7098754.1"/>
    </source>
</evidence>
<dbReference type="PANTHER" id="PTHR13989:SF33">
    <property type="entry name" value="CST COMPLEX SUBUNIT STN1"/>
    <property type="match status" value="1"/>
</dbReference>
<keyword evidence="5" id="KW-0779">Telomere</keyword>
<accession>A0AAD6UJG0</accession>
<protein>
    <recommendedName>
        <fullName evidence="3">CST complex subunit STN1</fullName>
    </recommendedName>
    <alternativeName>
        <fullName evidence="8">Suppressor of cdc thirteen homolog</fullName>
    </alternativeName>
</protein>
<evidence type="ECO:0000259" key="10">
    <source>
        <dbReference type="Pfam" id="PF10451"/>
    </source>
</evidence>
<feature type="compositionally biased region" description="Basic residues" evidence="9">
    <location>
        <begin position="197"/>
        <end position="207"/>
    </location>
</feature>
<sequence length="521" mass="57976">MASGSLKRIWQWTLTQEAIAPGFCKDVLDMRESGVKDVEFFWLGRVPCRSVKLVGMVMGVQTYETRVVYHLDDGTAVIECHHRPQPLQKTLPPSPLEPLAQVGWSVTVIGRVSPMRDTRKVLVDSIVRCPSSNDEPRHWIAVRNLHKTHYSLDKPFEIPERLVSQLPAPTKVTPDSPSTSSVAPSSPLKSPASSRASPHKLRHPARLHTKDLTGNAFRIYIKHYMDNAEHVRPIPPEPTTPTKSSHRLPLGDETPRPLDHTPKQPRIVPLDFSRPLDVDPDERTFGFTVSYLRRVPELALMAKRVVKAEAKRRARDARKKTEPGGAVVITKDMRNDLAKLHPRMKRLFEWAVIQLVKEGAVLSWDGPARPCPGSDTQPGDADTSVIWKANSSTSTVGGNSTVMSNASVAEDDEDEGELTDPDEGEEVFLPLTSAFLATRVEKAIRTLTERATARAQASKDGNRPRVRAPAPGPAVREIVALLKGDDMWRNLSEFAVKEALTLLQDEGRAWMIGGDRWELTL</sequence>
<evidence type="ECO:0000256" key="7">
    <source>
        <dbReference type="ARBA" id="ARBA00023242"/>
    </source>
</evidence>
<feature type="region of interest" description="Disordered" evidence="9">
    <location>
        <begin position="167"/>
        <end position="207"/>
    </location>
</feature>
<dbReference type="GO" id="GO:0003677">
    <property type="term" value="F:DNA binding"/>
    <property type="evidence" value="ECO:0007669"/>
    <property type="project" value="UniProtKB-KW"/>
</dbReference>
<evidence type="ECO:0000256" key="1">
    <source>
        <dbReference type="ARBA" id="ARBA00004123"/>
    </source>
</evidence>
<feature type="region of interest" description="Disordered" evidence="9">
    <location>
        <begin position="230"/>
        <end position="274"/>
    </location>
</feature>
<dbReference type="AlphaFoldDB" id="A0AAD6UJG0"/>
<dbReference type="InterPro" id="IPR012340">
    <property type="entry name" value="NA-bd_OB-fold"/>
</dbReference>
<comment type="caution">
    <text evidence="11">The sequence shown here is derived from an EMBL/GenBank/DDBJ whole genome shotgun (WGS) entry which is preliminary data.</text>
</comment>
<dbReference type="SUPFAM" id="SSF50249">
    <property type="entry name" value="Nucleic acid-binding proteins"/>
    <property type="match status" value="1"/>
</dbReference>
<dbReference type="InterPro" id="IPR018856">
    <property type="entry name" value="Stn1_N"/>
</dbReference>
<name>A0AAD6UJG0_9AGAR</name>
<proteinExistence type="predicted"/>
<dbReference type="InterPro" id="IPR040260">
    <property type="entry name" value="RFA2-like"/>
</dbReference>
<evidence type="ECO:0000256" key="5">
    <source>
        <dbReference type="ARBA" id="ARBA00022895"/>
    </source>
</evidence>
<keyword evidence="7" id="KW-0539">Nucleus</keyword>
<dbReference type="Proteomes" id="UP001222325">
    <property type="component" value="Unassembled WGS sequence"/>
</dbReference>
<keyword evidence="4" id="KW-0158">Chromosome</keyword>
<keyword evidence="6" id="KW-0238">DNA-binding</keyword>
<evidence type="ECO:0000256" key="2">
    <source>
        <dbReference type="ARBA" id="ARBA00004574"/>
    </source>
</evidence>
<feature type="domain" description="CST complex subunit Stn1 N-terminal" evidence="10">
    <location>
        <begin position="39"/>
        <end position="163"/>
    </location>
</feature>
<dbReference type="PANTHER" id="PTHR13989">
    <property type="entry name" value="REPLICATION PROTEIN A-RELATED"/>
    <property type="match status" value="1"/>
</dbReference>
<comment type="subcellular location">
    <subcellularLocation>
        <location evidence="2">Chromosome</location>
        <location evidence="2">Telomere</location>
    </subcellularLocation>
    <subcellularLocation>
        <location evidence="1">Nucleus</location>
    </subcellularLocation>
</comment>
<feature type="compositionally biased region" description="Low complexity" evidence="9">
    <location>
        <begin position="169"/>
        <end position="196"/>
    </location>
</feature>
<organism evidence="11 12">
    <name type="scientific">Mycena belliarum</name>
    <dbReference type="NCBI Taxonomy" id="1033014"/>
    <lineage>
        <taxon>Eukaryota</taxon>
        <taxon>Fungi</taxon>
        <taxon>Dikarya</taxon>
        <taxon>Basidiomycota</taxon>
        <taxon>Agaricomycotina</taxon>
        <taxon>Agaricomycetes</taxon>
        <taxon>Agaricomycetidae</taxon>
        <taxon>Agaricales</taxon>
        <taxon>Marasmiineae</taxon>
        <taxon>Mycenaceae</taxon>
        <taxon>Mycena</taxon>
    </lineage>
</organism>